<dbReference type="EMBL" id="VJWE01000003">
    <property type="protein sequence ID" value="TWG40826.1"/>
    <property type="molecule type" value="Genomic_DNA"/>
</dbReference>
<reference evidence="2 3" key="1">
    <citation type="journal article" date="2015" name="Stand. Genomic Sci.">
        <title>Genomic Encyclopedia of Bacterial and Archaeal Type Strains, Phase III: the genomes of soil and plant-associated and newly described type strains.</title>
        <authorList>
            <person name="Whitman W.B."/>
            <person name="Woyke T."/>
            <person name="Klenk H.P."/>
            <person name="Zhou Y."/>
            <person name="Lilburn T.G."/>
            <person name="Beck B.J."/>
            <person name="De Vos P."/>
            <person name="Vandamme P."/>
            <person name="Eisen J.A."/>
            <person name="Garrity G."/>
            <person name="Hugenholtz P."/>
            <person name="Kyrpides N.C."/>
        </authorList>
    </citation>
    <scope>NUCLEOTIDE SEQUENCE [LARGE SCALE GENOMIC DNA]</scope>
    <source>
        <strain evidence="2 3">DSM 64</strain>
    </source>
</reference>
<feature type="signal peptide" evidence="1">
    <location>
        <begin position="1"/>
        <end position="22"/>
    </location>
</feature>
<name>A0A561XXJ5_ACIDE</name>
<comment type="caution">
    <text evidence="2">The sequence shown here is derived from an EMBL/GenBank/DDBJ whole genome shotgun (WGS) entry which is preliminary data.</text>
</comment>
<evidence type="ECO:0000313" key="3">
    <source>
        <dbReference type="Proteomes" id="UP000321485"/>
    </source>
</evidence>
<evidence type="ECO:0008006" key="4">
    <source>
        <dbReference type="Google" id="ProtNLM"/>
    </source>
</evidence>
<gene>
    <name evidence="2" type="ORF">ATF69_0331</name>
</gene>
<protein>
    <recommendedName>
        <fullName evidence="4">DUF4034 domain-containing protein</fullName>
    </recommendedName>
</protein>
<proteinExistence type="predicted"/>
<evidence type="ECO:0000256" key="1">
    <source>
        <dbReference type="SAM" id="SignalP"/>
    </source>
</evidence>
<dbReference type="Proteomes" id="UP000321485">
    <property type="component" value="Unassembled WGS sequence"/>
</dbReference>
<keyword evidence="1" id="KW-0732">Signal</keyword>
<organism evidence="2 3">
    <name type="scientific">Acidovorax delafieldii</name>
    <name type="common">Pseudomonas delafieldii</name>
    <dbReference type="NCBI Taxonomy" id="47920"/>
    <lineage>
        <taxon>Bacteria</taxon>
        <taxon>Pseudomonadati</taxon>
        <taxon>Pseudomonadota</taxon>
        <taxon>Betaproteobacteria</taxon>
        <taxon>Burkholderiales</taxon>
        <taxon>Comamonadaceae</taxon>
        <taxon>Acidovorax</taxon>
    </lineage>
</organism>
<dbReference type="AlphaFoldDB" id="A0A561XXJ5"/>
<evidence type="ECO:0000313" key="2">
    <source>
        <dbReference type="EMBL" id="TWG40826.1"/>
    </source>
</evidence>
<sequence length="332" mass="38552">MRRFCLTLLFATLTLWMQQTLAATELEERATISASVQQALLSENFSRLEEISHTYRKEKSRSSSGLWKLTLFYAGIGRAIDAQSVGKDPEAAFKALEDKTDRWIQQYPKSPSAYIARSMVLIGRGWAHRGDGTSSTVKPEAWAPFRKYIAMARQNLESNKTVAAKDPRWYETMLTIARAEGWERKQFDRLLNEALDQEPFFYQTYFMALEYLLPKWHGGTQEIEDFANDAVRRTSTQEGRGMYARIYWYASQTQFQNDIFEKSLAVWPRMKDGFEDVVSRYPDAWNFNNYAKFACLAGDQRKTRELLKRVELVPMAWNPPSLHGQCADWAHR</sequence>
<feature type="chain" id="PRO_5021925092" description="DUF4034 domain-containing protein" evidence="1">
    <location>
        <begin position="23"/>
        <end position="332"/>
    </location>
</feature>
<accession>A0A561XXJ5</accession>